<protein>
    <submittedName>
        <fullName evidence="2">Uncharacterized protein</fullName>
    </submittedName>
</protein>
<dbReference type="AlphaFoldDB" id="A0ABD1MMY1"/>
<proteinExistence type="predicted"/>
<feature type="region of interest" description="Disordered" evidence="1">
    <location>
        <begin position="216"/>
        <end position="236"/>
    </location>
</feature>
<organism evidence="2 3">
    <name type="scientific">Flemingia macrophylla</name>
    <dbReference type="NCBI Taxonomy" id="520843"/>
    <lineage>
        <taxon>Eukaryota</taxon>
        <taxon>Viridiplantae</taxon>
        <taxon>Streptophyta</taxon>
        <taxon>Embryophyta</taxon>
        <taxon>Tracheophyta</taxon>
        <taxon>Spermatophyta</taxon>
        <taxon>Magnoliopsida</taxon>
        <taxon>eudicotyledons</taxon>
        <taxon>Gunneridae</taxon>
        <taxon>Pentapetalae</taxon>
        <taxon>rosids</taxon>
        <taxon>fabids</taxon>
        <taxon>Fabales</taxon>
        <taxon>Fabaceae</taxon>
        <taxon>Papilionoideae</taxon>
        <taxon>50 kb inversion clade</taxon>
        <taxon>NPAAA clade</taxon>
        <taxon>indigoferoid/millettioid clade</taxon>
        <taxon>Phaseoleae</taxon>
        <taxon>Flemingia</taxon>
    </lineage>
</organism>
<reference evidence="2 3" key="1">
    <citation type="submission" date="2024-08" db="EMBL/GenBank/DDBJ databases">
        <title>Insights into the chromosomal genome structure of Flemingia macrophylla.</title>
        <authorList>
            <person name="Ding Y."/>
            <person name="Zhao Y."/>
            <person name="Bi W."/>
            <person name="Wu M."/>
            <person name="Zhao G."/>
            <person name="Gong Y."/>
            <person name="Li W."/>
            <person name="Zhang P."/>
        </authorList>
    </citation>
    <scope>NUCLEOTIDE SEQUENCE [LARGE SCALE GENOMIC DNA]</scope>
    <source>
        <strain evidence="2">DYQJB</strain>
        <tissue evidence="2">Leaf</tissue>
    </source>
</reference>
<evidence type="ECO:0000313" key="2">
    <source>
        <dbReference type="EMBL" id="KAL2337155.1"/>
    </source>
</evidence>
<evidence type="ECO:0000313" key="3">
    <source>
        <dbReference type="Proteomes" id="UP001603857"/>
    </source>
</evidence>
<gene>
    <name evidence="2" type="ORF">Fmac_011601</name>
</gene>
<dbReference type="EMBL" id="JBGMDY010000004">
    <property type="protein sequence ID" value="KAL2337155.1"/>
    <property type="molecule type" value="Genomic_DNA"/>
</dbReference>
<keyword evidence="3" id="KW-1185">Reference proteome</keyword>
<evidence type="ECO:0000256" key="1">
    <source>
        <dbReference type="SAM" id="MobiDB-lite"/>
    </source>
</evidence>
<sequence length="335" mass="38125">MKSIFHALSRTMSSFLKDLSRTCGEYFSRPLQDEEYFSCPLQDNEFISEGPLQDLCFLQLVFTREGEVVNVKNTKLHSGIQLQQLAELGLDVGQGPNQTTTKATMRSEQKGKTICVNNIFVSKPHKETYEQGNNIEKKLKNNGQEQRVVTTYLLRNKTTMKNKFQTRQWNKRSNNGCANANADLENEINSFVEKEHGMKMNTPKEPNSIRKITQNRGTGARHQVLSTGPGAERPNPCEAGVERPNPCQTRFLASSPSDIHYVSQKVQESNALGIELFKGQNSTFHKLNSNIPPNKGMRARGFFNFLLKKDRMYNMNKILLLGFSRIIRELHNQPP</sequence>
<comment type="caution">
    <text evidence="2">The sequence shown here is derived from an EMBL/GenBank/DDBJ whole genome shotgun (WGS) entry which is preliminary data.</text>
</comment>
<name>A0ABD1MMY1_9FABA</name>
<accession>A0ABD1MMY1</accession>
<dbReference type="Proteomes" id="UP001603857">
    <property type="component" value="Unassembled WGS sequence"/>
</dbReference>